<evidence type="ECO:0000313" key="2">
    <source>
        <dbReference type="Proteomes" id="UP000789366"/>
    </source>
</evidence>
<evidence type="ECO:0000313" key="1">
    <source>
        <dbReference type="EMBL" id="CAG8766322.1"/>
    </source>
</evidence>
<gene>
    <name evidence="1" type="ORF">SPELUC_LOCUS15478</name>
</gene>
<organism evidence="1 2">
    <name type="scientific">Cetraspora pellucida</name>
    <dbReference type="NCBI Taxonomy" id="1433469"/>
    <lineage>
        <taxon>Eukaryota</taxon>
        <taxon>Fungi</taxon>
        <taxon>Fungi incertae sedis</taxon>
        <taxon>Mucoromycota</taxon>
        <taxon>Glomeromycotina</taxon>
        <taxon>Glomeromycetes</taxon>
        <taxon>Diversisporales</taxon>
        <taxon>Gigasporaceae</taxon>
        <taxon>Cetraspora</taxon>
    </lineage>
</organism>
<dbReference type="EMBL" id="CAJVPW010051343">
    <property type="protein sequence ID" value="CAG8766322.1"/>
    <property type="molecule type" value="Genomic_DNA"/>
</dbReference>
<reference evidence="1" key="1">
    <citation type="submission" date="2021-06" db="EMBL/GenBank/DDBJ databases">
        <authorList>
            <person name="Kallberg Y."/>
            <person name="Tangrot J."/>
            <person name="Rosling A."/>
        </authorList>
    </citation>
    <scope>NUCLEOTIDE SEQUENCE</scope>
    <source>
        <strain evidence="1">28 12/20/2015</strain>
    </source>
</reference>
<proteinExistence type="predicted"/>
<feature type="non-terminal residue" evidence="1">
    <location>
        <position position="1"/>
    </location>
</feature>
<keyword evidence="2" id="KW-1185">Reference proteome</keyword>
<sequence length="236" mass="26981">QQPTGHLRAAAHNHEAVHLAAIPQPVEGPTFFIPTPTSKQRVDITLPDNPTMARSLDDLERRYNLLFNFGGGGRSKVVRIPNPNYQPPSAPITKTFINSLKTKISSNYIPTPHYNLTKREKQALYNLTNNKDIVITLTDKNLGLAVIPYNEYITAMENLLDPKDYEIVKQTEEECINIMQNQIYNLTITMDNKHNSYFLPEETQLPYFHILPKVHKNPLKWRPIVGMHSSPTKRIS</sequence>
<accession>A0ACA9QVP2</accession>
<feature type="non-terminal residue" evidence="1">
    <location>
        <position position="236"/>
    </location>
</feature>
<protein>
    <submittedName>
        <fullName evidence="1">4509_t:CDS:1</fullName>
    </submittedName>
</protein>
<dbReference type="Proteomes" id="UP000789366">
    <property type="component" value="Unassembled WGS sequence"/>
</dbReference>
<comment type="caution">
    <text evidence="1">The sequence shown here is derived from an EMBL/GenBank/DDBJ whole genome shotgun (WGS) entry which is preliminary data.</text>
</comment>
<name>A0ACA9QVP2_9GLOM</name>